<comment type="caution">
    <text evidence="2">The sequence shown here is derived from an EMBL/GenBank/DDBJ whole genome shotgun (WGS) entry which is preliminary data.</text>
</comment>
<dbReference type="EMBL" id="SRLO01000185">
    <property type="protein sequence ID" value="TNN68710.1"/>
    <property type="molecule type" value="Genomic_DNA"/>
</dbReference>
<protein>
    <submittedName>
        <fullName evidence="2">Uncharacterized protein</fullName>
    </submittedName>
</protein>
<feature type="region of interest" description="Disordered" evidence="1">
    <location>
        <begin position="1"/>
        <end position="23"/>
    </location>
</feature>
<dbReference type="AlphaFoldDB" id="A0A4Z2HSS8"/>
<name>A0A4Z2HSS8_9TELE</name>
<feature type="compositionally biased region" description="Basic residues" evidence="1">
    <location>
        <begin position="1"/>
        <end position="12"/>
    </location>
</feature>
<evidence type="ECO:0000313" key="3">
    <source>
        <dbReference type="Proteomes" id="UP000314294"/>
    </source>
</evidence>
<evidence type="ECO:0000256" key="1">
    <source>
        <dbReference type="SAM" id="MobiDB-lite"/>
    </source>
</evidence>
<gene>
    <name evidence="2" type="ORF">EYF80_021022</name>
</gene>
<evidence type="ECO:0000313" key="2">
    <source>
        <dbReference type="EMBL" id="TNN68710.1"/>
    </source>
</evidence>
<reference evidence="2 3" key="1">
    <citation type="submission" date="2019-03" db="EMBL/GenBank/DDBJ databases">
        <title>First draft genome of Liparis tanakae, snailfish: a comprehensive survey of snailfish specific genes.</title>
        <authorList>
            <person name="Kim W."/>
            <person name="Song I."/>
            <person name="Jeong J.-H."/>
            <person name="Kim D."/>
            <person name="Kim S."/>
            <person name="Ryu S."/>
            <person name="Song J.Y."/>
            <person name="Lee S.K."/>
        </authorList>
    </citation>
    <scope>NUCLEOTIDE SEQUENCE [LARGE SCALE GENOMIC DNA]</scope>
    <source>
        <tissue evidence="2">Muscle</tissue>
    </source>
</reference>
<dbReference type="Proteomes" id="UP000314294">
    <property type="component" value="Unassembled WGS sequence"/>
</dbReference>
<sequence>MHPRPHLAPPRRLHLEPQLAAREAPPQEAELYLQLGPIWTGRPEGVFERPEVTLLPGVGEELDVPVRLAQPVSRVAGEGHILDGGAAVQPQETHLDHIRTRVVKLVR</sequence>
<accession>A0A4Z2HSS8</accession>
<proteinExistence type="predicted"/>
<keyword evidence="3" id="KW-1185">Reference proteome</keyword>
<organism evidence="2 3">
    <name type="scientific">Liparis tanakae</name>
    <name type="common">Tanaka's snailfish</name>
    <dbReference type="NCBI Taxonomy" id="230148"/>
    <lineage>
        <taxon>Eukaryota</taxon>
        <taxon>Metazoa</taxon>
        <taxon>Chordata</taxon>
        <taxon>Craniata</taxon>
        <taxon>Vertebrata</taxon>
        <taxon>Euteleostomi</taxon>
        <taxon>Actinopterygii</taxon>
        <taxon>Neopterygii</taxon>
        <taxon>Teleostei</taxon>
        <taxon>Neoteleostei</taxon>
        <taxon>Acanthomorphata</taxon>
        <taxon>Eupercaria</taxon>
        <taxon>Perciformes</taxon>
        <taxon>Cottioidei</taxon>
        <taxon>Cottales</taxon>
        <taxon>Liparidae</taxon>
        <taxon>Liparis</taxon>
    </lineage>
</organism>